<keyword evidence="1" id="KW-0812">Transmembrane</keyword>
<dbReference type="RefSeq" id="WP_120765895.1">
    <property type="nucleotide sequence ID" value="NZ_CP033169.1"/>
</dbReference>
<protein>
    <submittedName>
        <fullName evidence="2">DUF4321 domain-containing protein</fullName>
    </submittedName>
</protein>
<evidence type="ECO:0000313" key="2">
    <source>
        <dbReference type="EMBL" id="AYO30982.1"/>
    </source>
</evidence>
<gene>
    <name evidence="2" type="ORF">D2962_10520</name>
</gene>
<sequence length="82" mass="8736">MKRNYRSTALLVIILLVGLVIGGVLGQVLGKYVPLLAYGKSIGLSPTKLDMGIATMTFGFNINLNLAAAVGLIIGILLYQRM</sequence>
<dbReference type="InterPro" id="IPR025470">
    <property type="entry name" value="DUF4321"/>
</dbReference>
<dbReference type="EMBL" id="CP033169">
    <property type="protein sequence ID" value="AYO30982.1"/>
    <property type="molecule type" value="Genomic_DNA"/>
</dbReference>
<dbReference type="Proteomes" id="UP000280960">
    <property type="component" value="Chromosome"/>
</dbReference>
<proteinExistence type="predicted"/>
<organism evidence="2 3">
    <name type="scientific">Biomaibacter acetigenes</name>
    <dbReference type="NCBI Taxonomy" id="2316383"/>
    <lineage>
        <taxon>Bacteria</taxon>
        <taxon>Bacillati</taxon>
        <taxon>Bacillota</taxon>
        <taxon>Clostridia</taxon>
        <taxon>Thermosediminibacterales</taxon>
        <taxon>Tepidanaerobacteraceae</taxon>
        <taxon>Biomaibacter</taxon>
    </lineage>
</organism>
<feature type="transmembrane region" description="Helical" evidence="1">
    <location>
        <begin position="58"/>
        <end position="79"/>
    </location>
</feature>
<keyword evidence="1" id="KW-1133">Transmembrane helix</keyword>
<evidence type="ECO:0000256" key="1">
    <source>
        <dbReference type="SAM" id="Phobius"/>
    </source>
</evidence>
<keyword evidence="1" id="KW-0472">Membrane</keyword>
<dbReference type="AlphaFoldDB" id="A0A3G2R6A8"/>
<reference evidence="2 3" key="1">
    <citation type="submission" date="2018-10" db="EMBL/GenBank/DDBJ databases">
        <authorList>
            <person name="Zhang X."/>
        </authorList>
    </citation>
    <scope>NUCLEOTIDE SEQUENCE [LARGE SCALE GENOMIC DNA]</scope>
    <source>
        <strain evidence="2 3">SK-G1</strain>
    </source>
</reference>
<dbReference type="Pfam" id="PF14209">
    <property type="entry name" value="DUF4321"/>
    <property type="match status" value="1"/>
</dbReference>
<evidence type="ECO:0000313" key="3">
    <source>
        <dbReference type="Proteomes" id="UP000280960"/>
    </source>
</evidence>
<keyword evidence="3" id="KW-1185">Reference proteome</keyword>
<name>A0A3G2R6A8_9FIRM</name>
<dbReference type="KEGG" id="bacg:D2962_10520"/>
<accession>A0A3G2R6A8</accession>